<feature type="domain" description="Kinesin motor" evidence="5">
    <location>
        <begin position="137"/>
        <end position="473"/>
    </location>
</feature>
<sequence length="605" mass="66037">MFLNQPFLQKFIFDFRCPIFLPSNDDSAAWKAKLIDYYKQNAPAKVRMVNDAMMAKYAGKYDSLYGNLIKKYGPLGQPSAPASATGHGGGNKKTISDFSNEFVNLVNKATPCLPARSVTSVVEGKASDSANGLETSTFTVCARVRPLLPPEQGQGGEMFAAVVAGDRIEPTKTIAYTEQMLLCTPKVSIMGKPKLEESKFDFDYVFGSDSNNSDIYQLTTLPLVKRALDGQVGVVFAYGQTGSGKTHTMNGIMDELIKSSLFSDQTEVSLSYLEILGQDIRDCLGSGGSNVKPVAIGEALDGRILTRNLTNHVCADPEALTVLVEKAKSQRSTAATSRNDTSSRSHGCGILTIKDIETGIEGKLYIIDLAGSERAADSKNHDKVRMAETKAINSSLSALKECIRARTMASQPGNGGIHVPYRRSKLTLLMKDVFDIGCTRLCSTVVITACSPLAMDISHTGSTLKYSAPLRVAMAASAGKKLPRDPLDPALWNADQTVEYLQKTHPNLPSPDKFLGGLTGVHLCALPEKEFYTRTKNCGGTVEVAKEVYLAIWSLISDAKTRRRRPDGSIITAEDEEKEHLQLIADKEEKARVWVEREKHLKREF</sequence>
<dbReference type="GO" id="GO:0005874">
    <property type="term" value="C:microtubule"/>
    <property type="evidence" value="ECO:0007669"/>
    <property type="project" value="UniProtKB-KW"/>
</dbReference>
<comment type="caution">
    <text evidence="6">The sequence shown here is derived from an EMBL/GenBank/DDBJ whole genome shotgun (WGS) entry which is preliminary data.</text>
</comment>
<keyword evidence="1 3" id="KW-0547">Nucleotide-binding</keyword>
<evidence type="ECO:0000313" key="7">
    <source>
        <dbReference type="Proteomes" id="UP001162640"/>
    </source>
</evidence>
<dbReference type="GO" id="GO:0008017">
    <property type="term" value="F:microtubule binding"/>
    <property type="evidence" value="ECO:0007669"/>
    <property type="project" value="InterPro"/>
</dbReference>
<dbReference type="Gene3D" id="3.40.850.10">
    <property type="entry name" value="Kinesin motor domain"/>
    <property type="match status" value="1"/>
</dbReference>
<dbReference type="InterPro" id="IPR001752">
    <property type="entry name" value="Kinesin_motor_dom"/>
</dbReference>
<dbReference type="Pfam" id="PF00225">
    <property type="entry name" value="Kinesin"/>
    <property type="match status" value="1"/>
</dbReference>
<dbReference type="PROSITE" id="PS00411">
    <property type="entry name" value="KINESIN_MOTOR_1"/>
    <property type="match status" value="1"/>
</dbReference>
<evidence type="ECO:0000256" key="1">
    <source>
        <dbReference type="ARBA" id="ARBA00022741"/>
    </source>
</evidence>
<name>A0A9W7APG7_9STRA</name>
<dbReference type="InterPro" id="IPR013761">
    <property type="entry name" value="SAM/pointed_sf"/>
</dbReference>
<gene>
    <name evidence="6" type="ORF">TL16_g07185</name>
</gene>
<dbReference type="InterPro" id="IPR036961">
    <property type="entry name" value="Kinesin_motor_dom_sf"/>
</dbReference>
<dbReference type="GO" id="GO:0005524">
    <property type="term" value="F:ATP binding"/>
    <property type="evidence" value="ECO:0007669"/>
    <property type="project" value="UniProtKB-UniRule"/>
</dbReference>
<dbReference type="AlphaFoldDB" id="A0A9W7APG7"/>
<dbReference type="SUPFAM" id="SSF47769">
    <property type="entry name" value="SAM/Pointed domain"/>
    <property type="match status" value="1"/>
</dbReference>
<evidence type="ECO:0000256" key="4">
    <source>
        <dbReference type="RuleBase" id="RU000394"/>
    </source>
</evidence>
<dbReference type="InterPro" id="IPR027640">
    <property type="entry name" value="Kinesin-like_fam"/>
</dbReference>
<dbReference type="InterPro" id="IPR027417">
    <property type="entry name" value="P-loop_NTPase"/>
</dbReference>
<dbReference type="EMBL" id="BLQM01000225">
    <property type="protein sequence ID" value="GMH76761.1"/>
    <property type="molecule type" value="Genomic_DNA"/>
</dbReference>
<dbReference type="GO" id="GO:0003777">
    <property type="term" value="F:microtubule motor activity"/>
    <property type="evidence" value="ECO:0007669"/>
    <property type="project" value="InterPro"/>
</dbReference>
<dbReference type="PRINTS" id="PR00380">
    <property type="entry name" value="KINESINHEAVY"/>
</dbReference>
<evidence type="ECO:0000256" key="2">
    <source>
        <dbReference type="ARBA" id="ARBA00022840"/>
    </source>
</evidence>
<dbReference type="GO" id="GO:0005871">
    <property type="term" value="C:kinesin complex"/>
    <property type="evidence" value="ECO:0007669"/>
    <property type="project" value="TreeGrafter"/>
</dbReference>
<protein>
    <recommendedName>
        <fullName evidence="4">Kinesin-like protein</fullName>
    </recommendedName>
</protein>
<dbReference type="PROSITE" id="PS50067">
    <property type="entry name" value="KINESIN_MOTOR_2"/>
    <property type="match status" value="1"/>
</dbReference>
<keyword evidence="4" id="KW-0493">Microtubule</keyword>
<accession>A0A9W7APG7</accession>
<feature type="binding site" evidence="3">
    <location>
        <begin position="239"/>
        <end position="246"/>
    </location>
    <ligand>
        <name>ATP</name>
        <dbReference type="ChEBI" id="CHEBI:30616"/>
    </ligand>
</feature>
<dbReference type="PANTHER" id="PTHR24115:SF799">
    <property type="entry name" value="KINESIN-LIKE PROTEIN"/>
    <property type="match status" value="1"/>
</dbReference>
<reference evidence="7" key="1">
    <citation type="journal article" date="2023" name="Commun. Biol.">
        <title>Genome analysis of Parmales, the sister group of diatoms, reveals the evolutionary specialization of diatoms from phago-mixotrophs to photoautotrophs.</title>
        <authorList>
            <person name="Ban H."/>
            <person name="Sato S."/>
            <person name="Yoshikawa S."/>
            <person name="Yamada K."/>
            <person name="Nakamura Y."/>
            <person name="Ichinomiya M."/>
            <person name="Sato N."/>
            <person name="Blanc-Mathieu R."/>
            <person name="Endo H."/>
            <person name="Kuwata A."/>
            <person name="Ogata H."/>
        </authorList>
    </citation>
    <scope>NUCLEOTIDE SEQUENCE [LARGE SCALE GENOMIC DNA]</scope>
</reference>
<proteinExistence type="inferred from homology"/>
<dbReference type="SUPFAM" id="SSF52540">
    <property type="entry name" value="P-loop containing nucleoside triphosphate hydrolases"/>
    <property type="match status" value="1"/>
</dbReference>
<evidence type="ECO:0000256" key="3">
    <source>
        <dbReference type="PROSITE-ProRule" id="PRU00283"/>
    </source>
</evidence>
<comment type="similarity">
    <text evidence="3 4">Belongs to the TRAFAC class myosin-kinesin ATPase superfamily. Kinesin family.</text>
</comment>
<dbReference type="GO" id="GO:0016887">
    <property type="term" value="F:ATP hydrolysis activity"/>
    <property type="evidence" value="ECO:0007669"/>
    <property type="project" value="TreeGrafter"/>
</dbReference>
<keyword evidence="2 3" id="KW-0067">ATP-binding</keyword>
<evidence type="ECO:0000259" key="5">
    <source>
        <dbReference type="PROSITE" id="PS50067"/>
    </source>
</evidence>
<dbReference type="PANTHER" id="PTHR24115">
    <property type="entry name" value="KINESIN-RELATED"/>
    <property type="match status" value="1"/>
</dbReference>
<keyword evidence="3 4" id="KW-0505">Motor protein</keyword>
<organism evidence="6 7">
    <name type="scientific">Triparma laevis f. inornata</name>
    <dbReference type="NCBI Taxonomy" id="1714386"/>
    <lineage>
        <taxon>Eukaryota</taxon>
        <taxon>Sar</taxon>
        <taxon>Stramenopiles</taxon>
        <taxon>Ochrophyta</taxon>
        <taxon>Bolidophyceae</taxon>
        <taxon>Parmales</taxon>
        <taxon>Triparmaceae</taxon>
        <taxon>Triparma</taxon>
    </lineage>
</organism>
<dbReference type="InterPro" id="IPR019821">
    <property type="entry name" value="Kinesin_motor_CS"/>
</dbReference>
<dbReference type="SMART" id="SM00129">
    <property type="entry name" value="KISc"/>
    <property type="match status" value="1"/>
</dbReference>
<dbReference type="Proteomes" id="UP001162640">
    <property type="component" value="Unassembled WGS sequence"/>
</dbReference>
<dbReference type="GO" id="GO:0007018">
    <property type="term" value="P:microtubule-based movement"/>
    <property type="evidence" value="ECO:0007669"/>
    <property type="project" value="InterPro"/>
</dbReference>
<evidence type="ECO:0000313" key="6">
    <source>
        <dbReference type="EMBL" id="GMH76761.1"/>
    </source>
</evidence>